<dbReference type="Proteomes" id="UP000006461">
    <property type="component" value="Chromosome"/>
</dbReference>
<dbReference type="HOGENOM" id="CLU_035793_0_0_11"/>
<proteinExistence type="predicted"/>
<dbReference type="Pfam" id="PF13224">
    <property type="entry name" value="DUF4032"/>
    <property type="match status" value="1"/>
</dbReference>
<feature type="domain" description="DUF4032" evidence="1">
    <location>
        <begin position="246"/>
        <end position="410"/>
    </location>
</feature>
<sequence>MAARREQCAGSVDRFPEGVVRYLFRPPAAEAAGLLALPWHQPLKDWDPALLLEVPQRGISRHVVRFTVSEGRVYALKEIAEPLARHEYSLLAEFEAEGLPSVSVLGICIDRPDEQDAILVTRYLEYSMSYRYVFSGPRAAHAPDRLLDTLAQLLVRLHLAGVYWGDCSLSNTLFRRDAGAFTAYLVDAETAERYSTLSAGMRAYDVDLARERVGAELMDLQAGELLSPDIDPIEVADGLAGRYEALWDEVTREEVFRVDEQAYRVAERLQRINDLGFDVGEVELVTSPEGARLRVETRVSEPGQQRHELFRLTGLEVQENQARRLLNDLWSYRAFLEQRAGRPVPEAVAGRRWLAEVYQPVLDIVPAELAGRLEPAEVFHEVLEHRWFLSEQAGFDVGTWAAARSYVQHELPRTPAVMTTPSVIADRGTVTAPASD</sequence>
<dbReference type="PATRIC" id="fig|477641.3.peg.4048"/>
<dbReference type="SUPFAM" id="SSF56112">
    <property type="entry name" value="Protein kinase-like (PK-like)"/>
    <property type="match status" value="1"/>
</dbReference>
<evidence type="ECO:0000313" key="3">
    <source>
        <dbReference type="Proteomes" id="UP000006461"/>
    </source>
</evidence>
<dbReference type="AlphaFoldDB" id="I4F258"/>
<evidence type="ECO:0000313" key="2">
    <source>
        <dbReference type="EMBL" id="CCH89721.1"/>
    </source>
</evidence>
<keyword evidence="3" id="KW-1185">Reference proteome</keyword>
<dbReference type="Pfam" id="PF06293">
    <property type="entry name" value="Kdo"/>
    <property type="match status" value="1"/>
</dbReference>
<dbReference type="InterPro" id="IPR011009">
    <property type="entry name" value="Kinase-like_dom_sf"/>
</dbReference>
<dbReference type="InterPro" id="IPR025111">
    <property type="entry name" value="DUF4032"/>
</dbReference>
<protein>
    <recommendedName>
        <fullName evidence="1">DUF4032 domain-containing protein</fullName>
    </recommendedName>
</protein>
<gene>
    <name evidence="2" type="ordered locus">MODMU_4326</name>
</gene>
<reference evidence="2 3" key="1">
    <citation type="journal article" date="2012" name="J. Bacteriol.">
        <title>Genome Sequence of Radiation-Resistant Modestobacter marinus Strain BC501, a Representative Actinobacterium That Thrives on Calcareous Stone Surfaces.</title>
        <authorList>
            <person name="Normand P."/>
            <person name="Gury J."/>
            <person name="Pujic P."/>
            <person name="Chouaia B."/>
            <person name="Crotti E."/>
            <person name="Brusetti L."/>
            <person name="Daffonchio D."/>
            <person name="Vacherie B."/>
            <person name="Barbe V."/>
            <person name="Medigue C."/>
            <person name="Calteau A."/>
            <person name="Ghodhbane-Gtari F."/>
            <person name="Essoussi I."/>
            <person name="Nouioui I."/>
            <person name="Abbassi-Ghozzi I."/>
            <person name="Gtari M."/>
        </authorList>
    </citation>
    <scope>NUCLEOTIDE SEQUENCE [LARGE SCALE GENOMIC DNA]</scope>
    <source>
        <strain evidence="3">BC 501</strain>
    </source>
</reference>
<name>I4F258_MODI5</name>
<dbReference type="OrthoDB" id="1550523at2"/>
<dbReference type="OMA" id="SNPKMFT"/>
<accession>I4F258</accession>
<dbReference type="STRING" id="477641.MODMU_4326"/>
<dbReference type="EMBL" id="FO203431">
    <property type="protein sequence ID" value="CCH89721.1"/>
    <property type="molecule type" value="Genomic_DNA"/>
</dbReference>
<organism evidence="2 3">
    <name type="scientific">Modestobacter italicus (strain DSM 44449 / CECT 9708 / BC 501)</name>
    <dbReference type="NCBI Taxonomy" id="2732864"/>
    <lineage>
        <taxon>Bacteria</taxon>
        <taxon>Bacillati</taxon>
        <taxon>Actinomycetota</taxon>
        <taxon>Actinomycetes</taxon>
        <taxon>Geodermatophilales</taxon>
        <taxon>Geodermatophilaceae</taxon>
        <taxon>Modestobacter</taxon>
    </lineage>
</organism>
<dbReference type="eggNOG" id="COG3642">
    <property type="taxonomic scope" value="Bacteria"/>
</dbReference>
<evidence type="ECO:0000259" key="1">
    <source>
        <dbReference type="Pfam" id="PF13224"/>
    </source>
</evidence>
<dbReference type="KEGG" id="mmar:MODMU_4326"/>